<evidence type="ECO:0000313" key="3">
    <source>
        <dbReference type="Proteomes" id="UP000783287"/>
    </source>
</evidence>
<dbReference type="Proteomes" id="UP000783287">
    <property type="component" value="Unassembled WGS sequence"/>
</dbReference>
<gene>
    <name evidence="2" type="ORF">KC909_03115</name>
</gene>
<feature type="transmembrane region" description="Helical" evidence="1">
    <location>
        <begin position="6"/>
        <end position="26"/>
    </location>
</feature>
<comment type="caution">
    <text evidence="2">The sequence shown here is derived from an EMBL/GenBank/DDBJ whole genome shotgun (WGS) entry which is preliminary data.</text>
</comment>
<organism evidence="2 3">
    <name type="scientific">Candidatus Dojkabacteria bacterium</name>
    <dbReference type="NCBI Taxonomy" id="2099670"/>
    <lineage>
        <taxon>Bacteria</taxon>
        <taxon>Candidatus Dojkabacteria</taxon>
    </lineage>
</organism>
<protein>
    <submittedName>
        <fullName evidence="2">Uncharacterized protein</fullName>
    </submittedName>
</protein>
<reference evidence="2" key="2">
    <citation type="journal article" date="2021" name="Microbiome">
        <title>Successional dynamics and alternative stable states in a saline activated sludge microbial community over 9 years.</title>
        <authorList>
            <person name="Wang Y."/>
            <person name="Ye J."/>
            <person name="Ju F."/>
            <person name="Liu L."/>
            <person name="Boyd J.A."/>
            <person name="Deng Y."/>
            <person name="Parks D.H."/>
            <person name="Jiang X."/>
            <person name="Yin X."/>
            <person name="Woodcroft B.J."/>
            <person name="Tyson G.W."/>
            <person name="Hugenholtz P."/>
            <person name="Polz M.F."/>
            <person name="Zhang T."/>
        </authorList>
    </citation>
    <scope>NUCLEOTIDE SEQUENCE</scope>
    <source>
        <strain evidence="2">HKST-UBA14</strain>
    </source>
</reference>
<name>A0A955L5M0_9BACT</name>
<keyword evidence="1" id="KW-1133">Transmembrane helix</keyword>
<reference evidence="2" key="1">
    <citation type="submission" date="2020-04" db="EMBL/GenBank/DDBJ databases">
        <authorList>
            <person name="Zhang T."/>
        </authorList>
    </citation>
    <scope>NUCLEOTIDE SEQUENCE</scope>
    <source>
        <strain evidence="2">HKST-UBA14</strain>
    </source>
</reference>
<accession>A0A955L5M0</accession>
<sequence length="125" mass="14434">LASLSNWTPLNTLLLIVFIIIFIIAIHNRIRTQRNWGILASKNKPHSNSITRIFNTDKKLTDTLVSYKNMKFGFPENPKGEYQFEITTDEYDLAKTQKAGKVSKQRISISNQGLNKRNIIKLKQE</sequence>
<dbReference type="EMBL" id="JAGQLK010000056">
    <property type="protein sequence ID" value="MCA9383330.1"/>
    <property type="molecule type" value="Genomic_DNA"/>
</dbReference>
<proteinExistence type="predicted"/>
<keyword evidence="1" id="KW-0812">Transmembrane</keyword>
<keyword evidence="1" id="KW-0472">Membrane</keyword>
<dbReference type="AlphaFoldDB" id="A0A955L5M0"/>
<evidence type="ECO:0000256" key="1">
    <source>
        <dbReference type="SAM" id="Phobius"/>
    </source>
</evidence>
<feature type="non-terminal residue" evidence="2">
    <location>
        <position position="1"/>
    </location>
</feature>
<evidence type="ECO:0000313" key="2">
    <source>
        <dbReference type="EMBL" id="MCA9383330.1"/>
    </source>
</evidence>